<evidence type="ECO:0008006" key="4">
    <source>
        <dbReference type="Google" id="ProtNLM"/>
    </source>
</evidence>
<evidence type="ECO:0000313" key="3">
    <source>
        <dbReference type="Proteomes" id="UP000646426"/>
    </source>
</evidence>
<feature type="transmembrane region" description="Helical" evidence="1">
    <location>
        <begin position="217"/>
        <end position="240"/>
    </location>
</feature>
<dbReference type="InterPro" id="IPR025238">
    <property type="entry name" value="DUF4184"/>
</dbReference>
<proteinExistence type="predicted"/>
<feature type="transmembrane region" description="Helical" evidence="1">
    <location>
        <begin position="148"/>
        <end position="166"/>
    </location>
</feature>
<dbReference type="AlphaFoldDB" id="A0A918W7W5"/>
<dbReference type="EMBL" id="BMYD01000003">
    <property type="protein sequence ID" value="GHA83111.1"/>
    <property type="molecule type" value="Genomic_DNA"/>
</dbReference>
<dbReference type="Pfam" id="PF13803">
    <property type="entry name" value="DUF4184"/>
    <property type="match status" value="1"/>
</dbReference>
<keyword evidence="3" id="KW-1185">Reference proteome</keyword>
<dbReference type="Proteomes" id="UP000646426">
    <property type="component" value="Unassembled WGS sequence"/>
</dbReference>
<reference evidence="2" key="2">
    <citation type="submission" date="2020-09" db="EMBL/GenBank/DDBJ databases">
        <authorList>
            <person name="Sun Q."/>
            <person name="Kim S."/>
        </authorList>
    </citation>
    <scope>NUCLEOTIDE SEQUENCE</scope>
    <source>
        <strain evidence="2">KCTC 23077</strain>
    </source>
</reference>
<keyword evidence="1" id="KW-0812">Transmembrane</keyword>
<gene>
    <name evidence="2" type="ORF">GCM10007067_21530</name>
</gene>
<protein>
    <recommendedName>
        <fullName evidence="4">DUF4184 family protein</fullName>
    </recommendedName>
</protein>
<reference evidence="2" key="1">
    <citation type="journal article" date="2014" name="Int. J. Syst. Evol. Microbiol.">
        <title>Complete genome sequence of Corynebacterium casei LMG S-19264T (=DSM 44701T), isolated from a smear-ripened cheese.</title>
        <authorList>
            <consortium name="US DOE Joint Genome Institute (JGI-PGF)"/>
            <person name="Walter F."/>
            <person name="Albersmeier A."/>
            <person name="Kalinowski J."/>
            <person name="Ruckert C."/>
        </authorList>
    </citation>
    <scope>NUCLEOTIDE SEQUENCE</scope>
    <source>
        <strain evidence="2">KCTC 23077</strain>
    </source>
</reference>
<name>A0A918W7W5_9GAMM</name>
<keyword evidence="1" id="KW-0472">Membrane</keyword>
<comment type="caution">
    <text evidence="2">The sequence shown here is derived from an EMBL/GenBank/DDBJ whole genome shotgun (WGS) entry which is preliminary data.</text>
</comment>
<feature type="transmembrane region" description="Helical" evidence="1">
    <location>
        <begin position="187"/>
        <end position="205"/>
    </location>
</feature>
<feature type="transmembrane region" description="Helical" evidence="1">
    <location>
        <begin position="54"/>
        <end position="73"/>
    </location>
</feature>
<evidence type="ECO:0000313" key="2">
    <source>
        <dbReference type="EMBL" id="GHA83111.1"/>
    </source>
</evidence>
<organism evidence="2 3">
    <name type="scientific">Cognatilysobacter bugurensis</name>
    <dbReference type="NCBI Taxonomy" id="543356"/>
    <lineage>
        <taxon>Bacteria</taxon>
        <taxon>Pseudomonadati</taxon>
        <taxon>Pseudomonadota</taxon>
        <taxon>Gammaproteobacteria</taxon>
        <taxon>Lysobacterales</taxon>
        <taxon>Lysobacteraceae</taxon>
        <taxon>Cognatilysobacter</taxon>
    </lineage>
</organism>
<accession>A0A918W7W5</accession>
<evidence type="ECO:0000256" key="1">
    <source>
        <dbReference type="SAM" id="Phobius"/>
    </source>
</evidence>
<sequence length="247" mass="26273">MPLTPSHAAAALLLERTWPRMPLAALVIGSMSPDFEYLLRLIPRGEFGHTPMGLLLFCLPVGLVVWGVYRAWIRPMVHDLLPPGLSAGTAPRCDASWSAGALAVLLGAVSHVTWDAFTHADGFFVGLLPPLASVALPAVLSGLRWYQLLQHASTAVGALVIAWVAVRWWRNHPAADRRFAPRQARRAVAAVVVLSIVSGLGAVLNGARVADRDLAVVLGYAAVGTMVGFALASVALAAYWHGVTRAD</sequence>
<feature type="transmembrane region" description="Helical" evidence="1">
    <location>
        <begin position="123"/>
        <end position="142"/>
    </location>
</feature>
<keyword evidence="1" id="KW-1133">Transmembrane helix</keyword>
<dbReference type="RefSeq" id="WP_189456377.1">
    <property type="nucleotide sequence ID" value="NZ_BMYD01000003.1"/>
</dbReference>